<keyword evidence="4" id="KW-1185">Reference proteome</keyword>
<protein>
    <submittedName>
        <fullName evidence="3">L-fuconolactonase</fullName>
        <ecNumber evidence="3">3.1.1.-</ecNumber>
    </submittedName>
</protein>
<dbReference type="PANTHER" id="PTHR43569:SF2">
    <property type="entry name" value="AMIDOHYDROLASE-RELATED DOMAIN-CONTAINING PROTEIN"/>
    <property type="match status" value="1"/>
</dbReference>
<accession>A0ABT6KJL1</accession>
<proteinExistence type="inferred from homology"/>
<sequence>MTGTIDAHVHVWDLTRASYPWLGPDAGALYRNYAFDDIAPTLADRGIGGAVLVQASDEAADTQVMLDAAAEHPEILGVVAWSPIDDAKQLTADLASFDGSRVVGIRNLVHEHPREWLDRPEVREGLSVLAASGLPLDFPTSTRHAIADVVTIGSEHPDLTIVLDHLGKPPIGGTPEERDEWRMLIAEVARNPRSVAKLSGLYAATGPLDSWTTDLVRPFVDDALEAFGAERLLYGGDWPIAVLAGGYERTWAAITEMLSPLSARERDAILHGTAERVYRLATTV</sequence>
<dbReference type="PANTHER" id="PTHR43569">
    <property type="entry name" value="AMIDOHYDROLASE"/>
    <property type="match status" value="1"/>
</dbReference>
<dbReference type="RefSeq" id="WP_322132546.1">
    <property type="nucleotide sequence ID" value="NZ_CP085036.1"/>
</dbReference>
<dbReference type="InterPro" id="IPR052350">
    <property type="entry name" value="Metallo-dep_Lactonases"/>
</dbReference>
<dbReference type="GO" id="GO:0016787">
    <property type="term" value="F:hydrolase activity"/>
    <property type="evidence" value="ECO:0007669"/>
    <property type="project" value="UniProtKB-KW"/>
</dbReference>
<dbReference type="SUPFAM" id="SSF51556">
    <property type="entry name" value="Metallo-dependent hydrolases"/>
    <property type="match status" value="1"/>
</dbReference>
<dbReference type="Gene3D" id="3.20.20.140">
    <property type="entry name" value="Metal-dependent hydrolases"/>
    <property type="match status" value="1"/>
</dbReference>
<comment type="similarity">
    <text evidence="1">Belongs to the metallo-dependent hydrolases superfamily.</text>
</comment>
<feature type="domain" description="Amidohydrolase-related" evidence="2">
    <location>
        <begin position="5"/>
        <end position="280"/>
    </location>
</feature>
<dbReference type="EMBL" id="JARXVQ010000001">
    <property type="protein sequence ID" value="MDH6180180.1"/>
    <property type="molecule type" value="Genomic_DNA"/>
</dbReference>
<dbReference type="InterPro" id="IPR006680">
    <property type="entry name" value="Amidohydro-rel"/>
</dbReference>
<dbReference type="EC" id="3.1.1.-" evidence="3"/>
<dbReference type="Pfam" id="PF04909">
    <property type="entry name" value="Amidohydro_2"/>
    <property type="match status" value="1"/>
</dbReference>
<evidence type="ECO:0000259" key="2">
    <source>
        <dbReference type="Pfam" id="PF04909"/>
    </source>
</evidence>
<evidence type="ECO:0000313" key="4">
    <source>
        <dbReference type="Proteomes" id="UP001160142"/>
    </source>
</evidence>
<organism evidence="3 4">
    <name type="scientific">Antiquaquibacter oligotrophicus</name>
    <dbReference type="NCBI Taxonomy" id="2880260"/>
    <lineage>
        <taxon>Bacteria</taxon>
        <taxon>Bacillati</taxon>
        <taxon>Actinomycetota</taxon>
        <taxon>Actinomycetes</taxon>
        <taxon>Micrococcales</taxon>
        <taxon>Microbacteriaceae</taxon>
        <taxon>Antiquaquibacter</taxon>
    </lineage>
</organism>
<evidence type="ECO:0000256" key="1">
    <source>
        <dbReference type="ARBA" id="ARBA00038310"/>
    </source>
</evidence>
<name>A0ABT6KJL1_9MICO</name>
<dbReference type="Proteomes" id="UP001160142">
    <property type="component" value="Unassembled WGS sequence"/>
</dbReference>
<comment type="caution">
    <text evidence="3">The sequence shown here is derived from an EMBL/GenBank/DDBJ whole genome shotgun (WGS) entry which is preliminary data.</text>
</comment>
<evidence type="ECO:0000313" key="3">
    <source>
        <dbReference type="EMBL" id="MDH6180180.1"/>
    </source>
</evidence>
<gene>
    <name evidence="3" type="ORF">M2152_000362</name>
</gene>
<reference evidence="3 4" key="1">
    <citation type="submission" date="2023-04" db="EMBL/GenBank/DDBJ databases">
        <title>Genome Encyclopedia of Bacteria and Archaea VI: Functional Genomics of Type Strains.</title>
        <authorList>
            <person name="Whitman W."/>
        </authorList>
    </citation>
    <scope>NUCLEOTIDE SEQUENCE [LARGE SCALE GENOMIC DNA]</scope>
    <source>
        <strain evidence="3 4">SG_E_30_P1</strain>
    </source>
</reference>
<dbReference type="InterPro" id="IPR032466">
    <property type="entry name" value="Metal_Hydrolase"/>
</dbReference>
<keyword evidence="3" id="KW-0378">Hydrolase</keyword>